<feature type="region of interest" description="Disordered" evidence="10">
    <location>
        <begin position="120"/>
        <end position="146"/>
    </location>
</feature>
<dbReference type="EMBL" id="SWLB01000013">
    <property type="protein sequence ID" value="KAF3330521.1"/>
    <property type="molecule type" value="Genomic_DNA"/>
</dbReference>
<dbReference type="InterPro" id="IPR003851">
    <property type="entry name" value="Znf_Dof"/>
</dbReference>
<name>A0A833VA52_9POAL</name>
<keyword evidence="6 9" id="KW-0804">Transcription</keyword>
<dbReference type="PROSITE" id="PS01361">
    <property type="entry name" value="ZF_DOF_1"/>
    <property type="match status" value="1"/>
</dbReference>
<comment type="function">
    <text evidence="9">Transcription factor that binds specifically to a 5'-AA[AG]G-3' consensus core sequence.</text>
</comment>
<evidence type="ECO:0000256" key="2">
    <source>
        <dbReference type="ARBA" id="ARBA00022771"/>
    </source>
</evidence>
<keyword evidence="3 9" id="KW-0862">Zinc</keyword>
<evidence type="ECO:0000256" key="10">
    <source>
        <dbReference type="SAM" id="MobiDB-lite"/>
    </source>
</evidence>
<feature type="compositionally biased region" description="Polar residues" evidence="10">
    <location>
        <begin position="137"/>
        <end position="146"/>
    </location>
</feature>
<feature type="domain" description="Dof-type" evidence="11">
    <location>
        <begin position="79"/>
        <end position="133"/>
    </location>
</feature>
<keyword evidence="7 8" id="KW-0539">Nucleus</keyword>
<dbReference type="GO" id="GO:0008270">
    <property type="term" value="F:zinc ion binding"/>
    <property type="evidence" value="ECO:0007669"/>
    <property type="project" value="UniProtKB-KW"/>
</dbReference>
<comment type="subcellular location">
    <subcellularLocation>
        <location evidence="8 9">Nucleus</location>
    </subcellularLocation>
</comment>
<evidence type="ECO:0000256" key="8">
    <source>
        <dbReference type="PROSITE-ProRule" id="PRU00071"/>
    </source>
</evidence>
<evidence type="ECO:0000256" key="1">
    <source>
        <dbReference type="ARBA" id="ARBA00022723"/>
    </source>
</evidence>
<dbReference type="GO" id="GO:0003700">
    <property type="term" value="F:DNA-binding transcription factor activity"/>
    <property type="evidence" value="ECO:0007669"/>
    <property type="project" value="UniProtKB-UniRule"/>
</dbReference>
<dbReference type="OrthoDB" id="1927254at2759"/>
<dbReference type="PANTHER" id="PTHR31992">
    <property type="entry name" value="DOF ZINC FINGER PROTEIN DOF1.4-RELATED"/>
    <property type="match status" value="1"/>
</dbReference>
<accession>A0A833VA52</accession>
<organism evidence="12 13">
    <name type="scientific">Carex littledalei</name>
    <dbReference type="NCBI Taxonomy" id="544730"/>
    <lineage>
        <taxon>Eukaryota</taxon>
        <taxon>Viridiplantae</taxon>
        <taxon>Streptophyta</taxon>
        <taxon>Embryophyta</taxon>
        <taxon>Tracheophyta</taxon>
        <taxon>Spermatophyta</taxon>
        <taxon>Magnoliopsida</taxon>
        <taxon>Liliopsida</taxon>
        <taxon>Poales</taxon>
        <taxon>Cyperaceae</taxon>
        <taxon>Cyperoideae</taxon>
        <taxon>Cariceae</taxon>
        <taxon>Carex</taxon>
        <taxon>Carex subgen. Euthyceras</taxon>
    </lineage>
</organism>
<dbReference type="Pfam" id="PF02701">
    <property type="entry name" value="Zn_ribbon_Dof"/>
    <property type="match status" value="1"/>
</dbReference>
<keyword evidence="2 8" id="KW-0863">Zinc-finger</keyword>
<evidence type="ECO:0000256" key="6">
    <source>
        <dbReference type="ARBA" id="ARBA00023163"/>
    </source>
</evidence>
<dbReference type="PANTHER" id="PTHR31992:SF193">
    <property type="entry name" value="DOF ZINC FINGER PROTEIN DOF3.6"/>
    <property type="match status" value="1"/>
</dbReference>
<protein>
    <recommendedName>
        <fullName evidence="9">Dof zinc finger protein</fullName>
    </recommendedName>
</protein>
<reference evidence="12" key="1">
    <citation type="submission" date="2020-01" db="EMBL/GenBank/DDBJ databases">
        <title>Genome sequence of Kobresia littledalei, the first chromosome-level genome in the family Cyperaceae.</title>
        <authorList>
            <person name="Qu G."/>
        </authorList>
    </citation>
    <scope>NUCLEOTIDE SEQUENCE</scope>
    <source>
        <strain evidence="12">C.B.Clarke</strain>
        <tissue evidence="12">Leaf</tissue>
    </source>
</reference>
<evidence type="ECO:0000256" key="9">
    <source>
        <dbReference type="RuleBase" id="RU369094"/>
    </source>
</evidence>
<keyword evidence="4 9" id="KW-0805">Transcription regulation</keyword>
<dbReference type="GO" id="GO:0005634">
    <property type="term" value="C:nucleus"/>
    <property type="evidence" value="ECO:0007669"/>
    <property type="project" value="UniProtKB-SubCell"/>
</dbReference>
<keyword evidence="13" id="KW-1185">Reference proteome</keyword>
<dbReference type="Proteomes" id="UP000623129">
    <property type="component" value="Unassembled WGS sequence"/>
</dbReference>
<evidence type="ECO:0000256" key="3">
    <source>
        <dbReference type="ARBA" id="ARBA00022833"/>
    </source>
</evidence>
<keyword evidence="1 9" id="KW-0479">Metal-binding</keyword>
<dbReference type="GO" id="GO:0003677">
    <property type="term" value="F:DNA binding"/>
    <property type="evidence" value="ECO:0007669"/>
    <property type="project" value="UniProtKB-UniRule"/>
</dbReference>
<evidence type="ECO:0000256" key="7">
    <source>
        <dbReference type="ARBA" id="ARBA00023242"/>
    </source>
</evidence>
<keyword evidence="5 8" id="KW-0238">DNA-binding</keyword>
<dbReference type="AlphaFoldDB" id="A0A833VA52"/>
<evidence type="ECO:0000313" key="13">
    <source>
        <dbReference type="Proteomes" id="UP000623129"/>
    </source>
</evidence>
<comment type="caution">
    <text evidence="12">The sequence shown here is derived from an EMBL/GenBank/DDBJ whole genome shotgun (WGS) entry which is preliminary data.</text>
</comment>
<proteinExistence type="predicted"/>
<evidence type="ECO:0000256" key="4">
    <source>
        <dbReference type="ARBA" id="ARBA00023015"/>
    </source>
</evidence>
<evidence type="ECO:0000313" key="12">
    <source>
        <dbReference type="EMBL" id="KAF3330521.1"/>
    </source>
</evidence>
<evidence type="ECO:0000256" key="5">
    <source>
        <dbReference type="ARBA" id="ARBA00023125"/>
    </source>
</evidence>
<dbReference type="PROSITE" id="PS50884">
    <property type="entry name" value="ZF_DOF_2"/>
    <property type="match status" value="1"/>
</dbReference>
<gene>
    <name evidence="12" type="ORF">FCM35_KLT03875</name>
</gene>
<evidence type="ECO:0000259" key="11">
    <source>
        <dbReference type="PROSITE" id="PS50884"/>
    </source>
</evidence>
<dbReference type="InterPro" id="IPR045174">
    <property type="entry name" value="Dof"/>
</dbReference>
<sequence>MAFSSIPIHVDPSNWNQQQQPHAPGTYTSNSARSYYNAIHLPPIALTPNPVPNLFTPESTSLTTDQIRLPRLPHPESGLKCPRCDSTNTKFCYFNNNSVSQPRHFCRTCRRYWTRGGTLRNVPVGGGSRRNNKRQKPTSSNATSARTGKHIHFNGNIHHVGISSSLSTNLGESNVGLGLSGMQMQFQQIPFTGAFQTTDVLPIQLGVSSYLGLSSKNEGLLGFCTNTNGTGMASNGGGSQASLPSFNSSSCGNAIESYSLFN</sequence>